<accession>A0A9P8ICN5</accession>
<keyword evidence="2" id="KW-1185">Reference proteome</keyword>
<dbReference type="GO" id="GO:0030246">
    <property type="term" value="F:carbohydrate binding"/>
    <property type="evidence" value="ECO:0007669"/>
    <property type="project" value="InterPro"/>
</dbReference>
<dbReference type="InterPro" id="IPR014718">
    <property type="entry name" value="GH-type_carb-bd"/>
</dbReference>
<dbReference type="GO" id="GO:0006006">
    <property type="term" value="P:glucose metabolic process"/>
    <property type="evidence" value="ECO:0007669"/>
    <property type="project" value="TreeGrafter"/>
</dbReference>
<evidence type="ECO:0008006" key="3">
    <source>
        <dbReference type="Google" id="ProtNLM"/>
    </source>
</evidence>
<dbReference type="PANTHER" id="PTHR10091">
    <property type="entry name" value="ALDOSE-1-EPIMERASE"/>
    <property type="match status" value="1"/>
</dbReference>
<dbReference type="Gene3D" id="2.70.98.10">
    <property type="match status" value="1"/>
</dbReference>
<comment type="caution">
    <text evidence="1">The sequence shown here is derived from an EMBL/GenBank/DDBJ whole genome shotgun (WGS) entry which is preliminary data.</text>
</comment>
<name>A0A9P8ICN5_9PEZI</name>
<dbReference type="AlphaFoldDB" id="A0A9P8ICN5"/>
<dbReference type="GO" id="GO:0033499">
    <property type="term" value="P:galactose catabolic process via UDP-galactose, Leloir pathway"/>
    <property type="evidence" value="ECO:0007669"/>
    <property type="project" value="TreeGrafter"/>
</dbReference>
<protein>
    <recommendedName>
        <fullName evidence="3">Aldose 1-epimerase</fullName>
    </recommendedName>
</protein>
<dbReference type="EMBL" id="JAGHQM010001794">
    <property type="protein sequence ID" value="KAH0551754.1"/>
    <property type="molecule type" value="Genomic_DNA"/>
</dbReference>
<dbReference type="InterPro" id="IPR018052">
    <property type="entry name" value="Ald1_epimerase_CS"/>
</dbReference>
<evidence type="ECO:0000313" key="2">
    <source>
        <dbReference type="Proteomes" id="UP000750711"/>
    </source>
</evidence>
<organism evidence="1 2">
    <name type="scientific">Trichoglossum hirsutum</name>
    <dbReference type="NCBI Taxonomy" id="265104"/>
    <lineage>
        <taxon>Eukaryota</taxon>
        <taxon>Fungi</taxon>
        <taxon>Dikarya</taxon>
        <taxon>Ascomycota</taxon>
        <taxon>Pezizomycotina</taxon>
        <taxon>Geoglossomycetes</taxon>
        <taxon>Geoglossales</taxon>
        <taxon>Geoglossaceae</taxon>
        <taxon>Trichoglossum</taxon>
    </lineage>
</organism>
<dbReference type="InterPro" id="IPR011013">
    <property type="entry name" value="Gal_mutarotase_sf_dom"/>
</dbReference>
<dbReference type="Pfam" id="PF01263">
    <property type="entry name" value="Aldose_epim"/>
    <property type="match status" value="1"/>
</dbReference>
<gene>
    <name evidence="1" type="ORF">GP486_007029</name>
</gene>
<dbReference type="GO" id="GO:0004034">
    <property type="term" value="F:aldose 1-epimerase activity"/>
    <property type="evidence" value="ECO:0007669"/>
    <property type="project" value="TreeGrafter"/>
</dbReference>
<sequence>MSTTDNKPAFSFIHQGAIIKELIVAGRNIVLGFLDDEAYQTHNIPYFGETIGRVANRIQDAVIKDLNGRSYRLGANDGPNSLHGGCVGWGKKKFQGPRLELRDGKETAVFELEVEHGDEGYPGTVHLSVAYTASTEIEAGVEKALLAIDYEVKLADEQPEGVKETAVNITNHSYFNIGPGETIAGTEVSLSTNLHLPIDETMIPIGSIEPYPGVEANKKFTLGESEPDIDHCFILNPNPTTVPLDTRGLPLRTAAAFSHAGTGVHLEILTTEPAFQLYTGKYIDVPAVGGAPARKARAGFCVEPSRYVNAVNVDEWRSMTVLGLGEVYGSRIVYKAWKG</sequence>
<dbReference type="InterPro" id="IPR008183">
    <property type="entry name" value="Aldose_1/G6P_1-epimerase"/>
</dbReference>
<evidence type="ECO:0000313" key="1">
    <source>
        <dbReference type="EMBL" id="KAH0551754.1"/>
    </source>
</evidence>
<dbReference type="PROSITE" id="PS00545">
    <property type="entry name" value="ALDOSE_1_EPIMERASE"/>
    <property type="match status" value="1"/>
</dbReference>
<dbReference type="PANTHER" id="PTHR10091:SF0">
    <property type="entry name" value="GALACTOSE MUTAROTASE"/>
    <property type="match status" value="1"/>
</dbReference>
<proteinExistence type="predicted"/>
<dbReference type="SUPFAM" id="SSF74650">
    <property type="entry name" value="Galactose mutarotase-like"/>
    <property type="match status" value="1"/>
</dbReference>
<reference evidence="1" key="1">
    <citation type="submission" date="2021-03" db="EMBL/GenBank/DDBJ databases">
        <title>Comparative genomics and phylogenomic investigation of the class Geoglossomycetes provide insights into ecological specialization and systematics.</title>
        <authorList>
            <person name="Melie T."/>
            <person name="Pirro S."/>
            <person name="Miller A.N."/>
            <person name="Quandt A."/>
        </authorList>
    </citation>
    <scope>NUCLEOTIDE SEQUENCE</scope>
    <source>
        <strain evidence="1">CAQ_001_2017</strain>
    </source>
</reference>
<dbReference type="Proteomes" id="UP000750711">
    <property type="component" value="Unassembled WGS sequence"/>
</dbReference>